<comment type="similarity">
    <text evidence="1">Belongs to the 'phage' integrase family.</text>
</comment>
<dbReference type="InterPro" id="IPR038488">
    <property type="entry name" value="Integrase_DNA-bd_sf"/>
</dbReference>
<evidence type="ECO:0000256" key="2">
    <source>
        <dbReference type="ARBA" id="ARBA00022908"/>
    </source>
</evidence>
<dbReference type="InterPro" id="IPR050808">
    <property type="entry name" value="Phage_Integrase"/>
</dbReference>
<dbReference type="Gene3D" id="1.10.150.130">
    <property type="match status" value="1"/>
</dbReference>
<dbReference type="EMBL" id="NOXT01000047">
    <property type="protein sequence ID" value="OYQ36350.1"/>
    <property type="molecule type" value="Genomic_DNA"/>
</dbReference>
<dbReference type="GO" id="GO:0015074">
    <property type="term" value="P:DNA integration"/>
    <property type="evidence" value="ECO:0007669"/>
    <property type="project" value="UniProtKB-KW"/>
</dbReference>
<evidence type="ECO:0000313" key="6">
    <source>
        <dbReference type="EMBL" id="OYQ36350.1"/>
    </source>
</evidence>
<dbReference type="InterPro" id="IPR053876">
    <property type="entry name" value="Phage_int_M"/>
</dbReference>
<organism evidence="6 7">
    <name type="scientific">Sandarakinorhabdus cyanobacteriorum</name>
    <dbReference type="NCBI Taxonomy" id="1981098"/>
    <lineage>
        <taxon>Bacteria</taxon>
        <taxon>Pseudomonadati</taxon>
        <taxon>Pseudomonadota</taxon>
        <taxon>Alphaproteobacteria</taxon>
        <taxon>Sphingomonadales</taxon>
        <taxon>Sphingosinicellaceae</taxon>
        <taxon>Sandarakinorhabdus</taxon>
    </lineage>
</organism>
<dbReference type="InterPro" id="IPR011010">
    <property type="entry name" value="DNA_brk_join_enz"/>
</dbReference>
<dbReference type="InterPro" id="IPR025166">
    <property type="entry name" value="Integrase_DNA_bind_dom"/>
</dbReference>
<dbReference type="GO" id="GO:0003677">
    <property type="term" value="F:DNA binding"/>
    <property type="evidence" value="ECO:0007669"/>
    <property type="project" value="UniProtKB-UniRule"/>
</dbReference>
<protein>
    <recommendedName>
        <fullName evidence="5">Core-binding (CB) domain-containing protein</fullName>
    </recommendedName>
</protein>
<dbReference type="Proteomes" id="UP000216991">
    <property type="component" value="Unassembled WGS sequence"/>
</dbReference>
<reference evidence="6 7" key="1">
    <citation type="submission" date="2017-07" db="EMBL/GenBank/DDBJ databases">
        <title>Sandarakinorhabdus cyanobacteriorum sp. nov., a novel bacterium isolated from cyanobacterial aggregates in a eutrophic lake.</title>
        <authorList>
            <person name="Cai H."/>
        </authorList>
    </citation>
    <scope>NUCLEOTIDE SEQUENCE [LARGE SCALE GENOMIC DNA]</scope>
    <source>
        <strain evidence="6 7">TH057</strain>
    </source>
</reference>
<dbReference type="InterPro" id="IPR010998">
    <property type="entry name" value="Integrase_recombinase_N"/>
</dbReference>
<dbReference type="PROSITE" id="PS51900">
    <property type="entry name" value="CB"/>
    <property type="match status" value="1"/>
</dbReference>
<name>A0A255Z6U1_9SPHN</name>
<dbReference type="Pfam" id="PF22022">
    <property type="entry name" value="Phage_int_M"/>
    <property type="match status" value="1"/>
</dbReference>
<evidence type="ECO:0000313" key="7">
    <source>
        <dbReference type="Proteomes" id="UP000216991"/>
    </source>
</evidence>
<sequence>MLTDKAIRAAKAAETDYKLSDSGGLYLFVTTKGHKSWRLKYRFDGKEKRLVFGAYPDISLVDARSLRDDARKLLREGRDPSVEARKRKLANVARHRHTFEKVARDWYAEQLARWKPVHASDVITSLERDLFPTLGALPITDIDKPILLAALKTVQSRGVARRSR</sequence>
<dbReference type="RefSeq" id="WP_094472371.1">
    <property type="nucleotide sequence ID" value="NZ_NOXT01000047.1"/>
</dbReference>
<dbReference type="InterPro" id="IPR044068">
    <property type="entry name" value="CB"/>
</dbReference>
<feature type="domain" description="Core-binding (CB)" evidence="5">
    <location>
        <begin position="97"/>
        <end position="164"/>
    </location>
</feature>
<dbReference type="SUPFAM" id="SSF56349">
    <property type="entry name" value="DNA breaking-rejoining enzymes"/>
    <property type="match status" value="1"/>
</dbReference>
<dbReference type="PANTHER" id="PTHR30629">
    <property type="entry name" value="PROPHAGE INTEGRASE"/>
    <property type="match status" value="1"/>
</dbReference>
<keyword evidence="2" id="KW-0229">DNA integration</keyword>
<evidence type="ECO:0000256" key="1">
    <source>
        <dbReference type="ARBA" id="ARBA00008857"/>
    </source>
</evidence>
<dbReference type="PANTHER" id="PTHR30629:SF2">
    <property type="entry name" value="PROPHAGE INTEGRASE INTS-RELATED"/>
    <property type="match status" value="1"/>
</dbReference>
<dbReference type="OrthoDB" id="7388552at2"/>
<dbReference type="AlphaFoldDB" id="A0A255Z6U1"/>
<evidence type="ECO:0000256" key="4">
    <source>
        <dbReference type="PROSITE-ProRule" id="PRU01248"/>
    </source>
</evidence>
<keyword evidence="7" id="KW-1185">Reference proteome</keyword>
<keyword evidence="3 4" id="KW-0238">DNA-binding</keyword>
<comment type="caution">
    <text evidence="6">The sequence shown here is derived from an EMBL/GenBank/DDBJ whole genome shotgun (WGS) entry which is preliminary data.</text>
</comment>
<evidence type="ECO:0000256" key="3">
    <source>
        <dbReference type="ARBA" id="ARBA00023125"/>
    </source>
</evidence>
<gene>
    <name evidence="6" type="ORF">CHU93_01050</name>
</gene>
<accession>A0A255Z6U1</accession>
<evidence type="ECO:0000259" key="5">
    <source>
        <dbReference type="PROSITE" id="PS51900"/>
    </source>
</evidence>
<proteinExistence type="inferred from homology"/>
<dbReference type="Gene3D" id="3.30.160.390">
    <property type="entry name" value="Integrase, DNA-binding domain"/>
    <property type="match status" value="1"/>
</dbReference>
<dbReference type="Pfam" id="PF13356">
    <property type="entry name" value="Arm-DNA-bind_3"/>
    <property type="match status" value="1"/>
</dbReference>